<organism evidence="1 4">
    <name type="scientific">Rotaria socialis</name>
    <dbReference type="NCBI Taxonomy" id="392032"/>
    <lineage>
        <taxon>Eukaryota</taxon>
        <taxon>Metazoa</taxon>
        <taxon>Spiralia</taxon>
        <taxon>Gnathifera</taxon>
        <taxon>Rotifera</taxon>
        <taxon>Eurotatoria</taxon>
        <taxon>Bdelloidea</taxon>
        <taxon>Philodinida</taxon>
        <taxon>Philodinidae</taxon>
        <taxon>Rotaria</taxon>
    </lineage>
</organism>
<proteinExistence type="predicted"/>
<protein>
    <submittedName>
        <fullName evidence="1">Uncharacterized protein</fullName>
    </submittedName>
</protein>
<dbReference type="EMBL" id="CAJOBQ010002814">
    <property type="protein sequence ID" value="CAF4580428.1"/>
    <property type="molecule type" value="Genomic_DNA"/>
</dbReference>
<evidence type="ECO:0000313" key="3">
    <source>
        <dbReference type="EMBL" id="CAF4580428.1"/>
    </source>
</evidence>
<evidence type="ECO:0000313" key="2">
    <source>
        <dbReference type="EMBL" id="CAF4502712.1"/>
    </source>
</evidence>
<keyword evidence="5" id="KW-1185">Reference proteome</keyword>
<evidence type="ECO:0000313" key="4">
    <source>
        <dbReference type="Proteomes" id="UP000663872"/>
    </source>
</evidence>
<dbReference type="EMBL" id="CAJNYT010001777">
    <property type="protein sequence ID" value="CAF3429318.1"/>
    <property type="molecule type" value="Genomic_DNA"/>
</dbReference>
<comment type="caution">
    <text evidence="1">The sequence shown here is derived from an EMBL/GenBank/DDBJ whole genome shotgun (WGS) entry which is preliminary data.</text>
</comment>
<evidence type="ECO:0000313" key="1">
    <source>
        <dbReference type="EMBL" id="CAF3429318.1"/>
    </source>
</evidence>
<sequence length="75" mass="8778">MVIAEMHIPLTPRPYPIAHPIDSYQIRSNWFFSYQDQIDCIRDKIIWNPKRIVFGDMLNLALMVSKGEEPVESSD</sequence>
<dbReference type="EMBL" id="CAJOBP010006879">
    <property type="protein sequence ID" value="CAF4502712.1"/>
    <property type="molecule type" value="Genomic_DNA"/>
</dbReference>
<dbReference type="AlphaFoldDB" id="A0A818C7V6"/>
<gene>
    <name evidence="1" type="ORF">GRG538_LOCUS12512</name>
    <name evidence="3" type="ORF">TSG867_LOCUS26540</name>
    <name evidence="2" type="ORF">UJA718_LOCUS26443</name>
</gene>
<dbReference type="Proteomes" id="UP000663872">
    <property type="component" value="Unassembled WGS sequence"/>
</dbReference>
<name>A0A818C7V6_9BILA</name>
<evidence type="ECO:0000313" key="5">
    <source>
        <dbReference type="Proteomes" id="UP000663873"/>
    </source>
</evidence>
<accession>A0A818C7V6</accession>
<dbReference type="Proteomes" id="UP000663862">
    <property type="component" value="Unassembled WGS sequence"/>
</dbReference>
<dbReference type="Proteomes" id="UP000663873">
    <property type="component" value="Unassembled WGS sequence"/>
</dbReference>
<reference evidence="1" key="1">
    <citation type="submission" date="2021-02" db="EMBL/GenBank/DDBJ databases">
        <authorList>
            <person name="Nowell W R."/>
        </authorList>
    </citation>
    <scope>NUCLEOTIDE SEQUENCE</scope>
</reference>